<gene>
    <name evidence="1" type="ORF">ACCO45_013254</name>
</gene>
<keyword evidence="2" id="KW-1185">Reference proteome</keyword>
<accession>A0ACC4DAC0</accession>
<evidence type="ECO:0000313" key="1">
    <source>
        <dbReference type="EMBL" id="KAL3953311.1"/>
    </source>
</evidence>
<comment type="caution">
    <text evidence="1">The sequence shown here is derived from an EMBL/GenBank/DDBJ whole genome shotgun (WGS) entry which is preliminary data.</text>
</comment>
<reference evidence="1" key="1">
    <citation type="submission" date="2024-12" db="EMBL/GenBank/DDBJ databases">
        <title>Comparative genomics and development of molecular markers within Purpureocillium lilacinum and among Purpureocillium species.</title>
        <authorList>
            <person name="Yeh Z.-Y."/>
            <person name="Ni N.-T."/>
            <person name="Lo P.-H."/>
            <person name="Mushyakhwo K."/>
            <person name="Lin C.-F."/>
            <person name="Nai Y.-S."/>
        </authorList>
    </citation>
    <scope>NUCLEOTIDE SEQUENCE</scope>
    <source>
        <strain evidence="1">NCHU-NPUST-175</strain>
    </source>
</reference>
<name>A0ACC4DAC0_PURLI</name>
<dbReference type="Proteomes" id="UP001638806">
    <property type="component" value="Unassembled WGS sequence"/>
</dbReference>
<protein>
    <submittedName>
        <fullName evidence="1">Uncharacterized protein</fullName>
    </submittedName>
</protein>
<organism evidence="1 2">
    <name type="scientific">Purpureocillium lilacinum</name>
    <name type="common">Paecilomyces lilacinus</name>
    <dbReference type="NCBI Taxonomy" id="33203"/>
    <lineage>
        <taxon>Eukaryota</taxon>
        <taxon>Fungi</taxon>
        <taxon>Dikarya</taxon>
        <taxon>Ascomycota</taxon>
        <taxon>Pezizomycotina</taxon>
        <taxon>Sordariomycetes</taxon>
        <taxon>Hypocreomycetidae</taxon>
        <taxon>Hypocreales</taxon>
        <taxon>Ophiocordycipitaceae</taxon>
        <taxon>Purpureocillium</taxon>
    </lineage>
</organism>
<dbReference type="EMBL" id="JBGNUJ010000012">
    <property type="protein sequence ID" value="KAL3953311.1"/>
    <property type="molecule type" value="Genomic_DNA"/>
</dbReference>
<proteinExistence type="predicted"/>
<sequence>MFTLQYRPSATGVHLGPTPLYMHLDFPSKSTCQCVFAAPDLETSTGVDSPSTVISSGISTSSPGWASPLYGGVPSRRRLAECALPTRWTKPTTDGMIGQRK</sequence>
<evidence type="ECO:0000313" key="2">
    <source>
        <dbReference type="Proteomes" id="UP001638806"/>
    </source>
</evidence>